<evidence type="ECO:0000313" key="4">
    <source>
        <dbReference type="Proteomes" id="UP000197097"/>
    </source>
</evidence>
<keyword evidence="1" id="KW-0238">DNA-binding</keyword>
<dbReference type="AlphaFoldDB" id="A0A246JJR4"/>
<protein>
    <recommendedName>
        <fullName evidence="2">HTH cro/C1-type domain-containing protein</fullName>
    </recommendedName>
</protein>
<dbReference type="PANTHER" id="PTHR46558:SF4">
    <property type="entry name" value="DNA-BIDING PHAGE PROTEIN"/>
    <property type="match status" value="1"/>
</dbReference>
<dbReference type="SMART" id="SM00530">
    <property type="entry name" value="HTH_XRE"/>
    <property type="match status" value="1"/>
</dbReference>
<comment type="caution">
    <text evidence="3">The sequence shown here is derived from an EMBL/GenBank/DDBJ whole genome shotgun (WGS) entry which is preliminary data.</text>
</comment>
<keyword evidence="4" id="KW-1185">Reference proteome</keyword>
<evidence type="ECO:0000313" key="3">
    <source>
        <dbReference type="EMBL" id="OWQ92886.1"/>
    </source>
</evidence>
<dbReference type="GO" id="GO:0003677">
    <property type="term" value="F:DNA binding"/>
    <property type="evidence" value="ECO:0007669"/>
    <property type="project" value="UniProtKB-KW"/>
</dbReference>
<dbReference type="SUPFAM" id="SSF47413">
    <property type="entry name" value="lambda repressor-like DNA-binding domains"/>
    <property type="match status" value="1"/>
</dbReference>
<feature type="domain" description="HTH cro/C1-type" evidence="2">
    <location>
        <begin position="121"/>
        <end position="175"/>
    </location>
</feature>
<proteinExistence type="predicted"/>
<dbReference type="Proteomes" id="UP000197097">
    <property type="component" value="Unassembled WGS sequence"/>
</dbReference>
<organism evidence="3 4">
    <name type="scientific">Sphingopyxis witflariensis</name>
    <dbReference type="NCBI Taxonomy" id="173675"/>
    <lineage>
        <taxon>Bacteria</taxon>
        <taxon>Pseudomonadati</taxon>
        <taxon>Pseudomonadota</taxon>
        <taxon>Alphaproteobacteria</taxon>
        <taxon>Sphingomonadales</taxon>
        <taxon>Sphingomonadaceae</taxon>
        <taxon>Sphingopyxis</taxon>
    </lineage>
</organism>
<dbReference type="EMBL" id="NISJ01000011">
    <property type="protein sequence ID" value="OWQ92886.1"/>
    <property type="molecule type" value="Genomic_DNA"/>
</dbReference>
<accession>A0A246JJR4</accession>
<evidence type="ECO:0000256" key="1">
    <source>
        <dbReference type="ARBA" id="ARBA00023125"/>
    </source>
</evidence>
<sequence>MVVAAHIESHPGEPEQGGRVKLGLRAAATTSDAEVLVHNISTTGLLLEGDIRLALNDDFEVAFPHGETVVATVNWVSQRLRGCMFRIPVSDATLDAAMLHNAVATNQANCERGSESFGLRLHQFRLAKGLTQSQLARQLKVSEPSISHWETDKSRPKAGRMQMLAVILGVPMPELLGYDDAETLRKLVDKAKEEIARAAGANVHNVRITIDM</sequence>
<dbReference type="OrthoDB" id="9795572at2"/>
<dbReference type="CDD" id="cd00093">
    <property type="entry name" value="HTH_XRE"/>
    <property type="match status" value="1"/>
</dbReference>
<dbReference type="PROSITE" id="PS50943">
    <property type="entry name" value="HTH_CROC1"/>
    <property type="match status" value="1"/>
</dbReference>
<dbReference type="InterPro" id="IPR010982">
    <property type="entry name" value="Lambda_DNA-bd_dom_sf"/>
</dbReference>
<name>A0A246JJR4_9SPHN</name>
<dbReference type="RefSeq" id="WP_088473937.1">
    <property type="nucleotide sequence ID" value="NZ_NISJ01000011.1"/>
</dbReference>
<gene>
    <name evidence="3" type="ORF">CDQ91_17195</name>
</gene>
<reference evidence="3 4" key="1">
    <citation type="journal article" date="2002" name="Int. J. Syst. Evol. Microbiol.">
        <title>Sphingopyxis witflariensis sp. nov., isolated from activated sludge.</title>
        <authorList>
            <person name="Kampfer P."/>
            <person name="Witzenberger R."/>
            <person name="Denner E.B."/>
            <person name="Busse H.J."/>
            <person name="Neef A."/>
        </authorList>
    </citation>
    <scope>NUCLEOTIDE SEQUENCE [LARGE SCALE GENOMIC DNA]</scope>
    <source>
        <strain evidence="3 4">DSM 14551</strain>
    </source>
</reference>
<dbReference type="PANTHER" id="PTHR46558">
    <property type="entry name" value="TRACRIPTIONAL REGULATORY PROTEIN-RELATED-RELATED"/>
    <property type="match status" value="1"/>
</dbReference>
<dbReference type="Gene3D" id="1.10.260.40">
    <property type="entry name" value="lambda repressor-like DNA-binding domains"/>
    <property type="match status" value="1"/>
</dbReference>
<dbReference type="InterPro" id="IPR001387">
    <property type="entry name" value="Cro/C1-type_HTH"/>
</dbReference>
<dbReference type="Pfam" id="PF01381">
    <property type="entry name" value="HTH_3"/>
    <property type="match status" value="1"/>
</dbReference>
<evidence type="ECO:0000259" key="2">
    <source>
        <dbReference type="PROSITE" id="PS50943"/>
    </source>
</evidence>